<dbReference type="InterPro" id="IPR013087">
    <property type="entry name" value="Znf_C2H2_type"/>
</dbReference>
<feature type="region of interest" description="Disordered" evidence="2">
    <location>
        <begin position="225"/>
        <end position="283"/>
    </location>
</feature>
<feature type="transmembrane region" description="Helical" evidence="3">
    <location>
        <begin position="822"/>
        <end position="842"/>
    </location>
</feature>
<dbReference type="STRING" id="398673.A0A2P4ZZI6"/>
<feature type="region of interest" description="Disordered" evidence="2">
    <location>
        <begin position="499"/>
        <end position="524"/>
    </location>
</feature>
<keyword evidence="3" id="KW-0472">Membrane</keyword>
<protein>
    <recommendedName>
        <fullName evidence="4">C2H2-type domain-containing protein</fullName>
    </recommendedName>
</protein>
<feature type="domain" description="C2H2-type" evidence="4">
    <location>
        <begin position="171"/>
        <end position="198"/>
    </location>
</feature>
<evidence type="ECO:0000256" key="2">
    <source>
        <dbReference type="SAM" id="MobiDB-lite"/>
    </source>
</evidence>
<comment type="caution">
    <text evidence="5">The sequence shown here is derived from an EMBL/GenBank/DDBJ whole genome shotgun (WGS) entry which is preliminary data.</text>
</comment>
<keyword evidence="6" id="KW-1185">Reference proteome</keyword>
<keyword evidence="1" id="KW-0479">Metal-binding</keyword>
<organism evidence="5 6">
    <name type="scientific">Trichoderma gamsii</name>
    <dbReference type="NCBI Taxonomy" id="398673"/>
    <lineage>
        <taxon>Eukaryota</taxon>
        <taxon>Fungi</taxon>
        <taxon>Dikarya</taxon>
        <taxon>Ascomycota</taxon>
        <taxon>Pezizomycotina</taxon>
        <taxon>Sordariomycetes</taxon>
        <taxon>Hypocreomycetidae</taxon>
        <taxon>Hypocreales</taxon>
        <taxon>Hypocreaceae</taxon>
        <taxon>Trichoderma</taxon>
    </lineage>
</organism>
<evidence type="ECO:0000259" key="4">
    <source>
        <dbReference type="PROSITE" id="PS50157"/>
    </source>
</evidence>
<feature type="transmembrane region" description="Helical" evidence="3">
    <location>
        <begin position="549"/>
        <end position="571"/>
    </location>
</feature>
<feature type="transmembrane region" description="Helical" evidence="3">
    <location>
        <begin position="795"/>
        <end position="816"/>
    </location>
</feature>
<accession>A0A2P4ZZI6</accession>
<dbReference type="GeneID" id="29986804"/>
<evidence type="ECO:0000256" key="3">
    <source>
        <dbReference type="SAM" id="Phobius"/>
    </source>
</evidence>
<feature type="transmembrane region" description="Helical" evidence="3">
    <location>
        <begin position="620"/>
        <end position="636"/>
    </location>
</feature>
<keyword evidence="3" id="KW-1133">Transmembrane helix</keyword>
<feature type="compositionally biased region" description="Basic and acidic residues" evidence="2">
    <location>
        <begin position="227"/>
        <end position="242"/>
    </location>
</feature>
<evidence type="ECO:0000313" key="6">
    <source>
        <dbReference type="Proteomes" id="UP000054821"/>
    </source>
</evidence>
<evidence type="ECO:0000256" key="1">
    <source>
        <dbReference type="PROSITE-ProRule" id="PRU00042"/>
    </source>
</evidence>
<sequence>MQPSTRPLTHQRSPMSSSASSALTGRQSHARTNSHSHSLLAGALNPTHRITRRKSITTPGANVAALAAAIRETEQGGAIPITSGGRRNTITKHTTVRAGLVDSLPSPPASLPNKSALLDAKREAQESAIDDDSNELSSDEAAAKFDQTRIRRASDGQPLTKDGKKSNRVEVRCETCGKGYKHSSCLTKHLWEHTPEWSYTSKLLISKHQQVQLLEAASVLVAMNGNPDERSVTPPDSARDFASEPETALPAASGYSEQADGRSSADTTPPPTAEDGPTFDTTAYREKRFSSGSIFSRSFQSPQPQNPLLRGSIPNLNGFDHVRSGSIDLQPDAMIGEDDHELAAAVELLSCSFGSNNGSRNVVTTVAEDAPPVPPVPAQFLDQAASFVSTGFINSFPSRQPESFTRGEMRRGSEDVKMEDSEDDFDMRSRARSDEDDDGVFGRMEDILLPTATTTPTLSSFFPLLNRTKMPTLRRAHRGEAARAAPGNEVAEDLIDDTVTPEKPRDGKAVAKTTPKRRGGADEVDDVVATTPAKDGETKAARSARIPSLVVFPLVAGISFITASLGYSVVAELTNRELATVSRSQETPEEIYILAGWRVFELALSWFGGLDGLDVAMMDFLSHGPAIYLLFAFYNLSPQTAIAALAVDVVSASVPFSLLRPFSAVHNPSSKLPNRELIGFPQQLLTTGLSTSIYTVILALSLRFLLPKIFVLHFAGIRSLESAYAASYATVLPVTLLFGAAASTFIFPPFATAGKTKEDERVINFDPVEASLGETVWWNFFGYTTKAKVAILRTAMTLLVTGVNTYLSCAMTIPGVEQTGAAAYAAVWVFAALCTGLGLGFVGRD</sequence>
<gene>
    <name evidence="5" type="ORF">TGAM01_v201039</name>
</gene>
<dbReference type="AlphaFoldDB" id="A0A2P4ZZI6"/>
<dbReference type="Proteomes" id="UP000054821">
    <property type="component" value="Unassembled WGS sequence"/>
</dbReference>
<keyword evidence="1" id="KW-0863">Zinc-finger</keyword>
<dbReference type="GO" id="GO:0008270">
    <property type="term" value="F:zinc ion binding"/>
    <property type="evidence" value="ECO:0007669"/>
    <property type="project" value="UniProtKB-KW"/>
</dbReference>
<feature type="transmembrane region" description="Helical" evidence="3">
    <location>
        <begin position="726"/>
        <end position="747"/>
    </location>
</feature>
<proteinExistence type="predicted"/>
<dbReference type="PROSITE" id="PS50157">
    <property type="entry name" value="ZINC_FINGER_C2H2_2"/>
    <property type="match status" value="1"/>
</dbReference>
<dbReference type="RefSeq" id="XP_024406490.1">
    <property type="nucleotide sequence ID" value="XM_024548674.1"/>
</dbReference>
<feature type="region of interest" description="Disordered" evidence="2">
    <location>
        <begin position="398"/>
        <end position="438"/>
    </location>
</feature>
<feature type="region of interest" description="Disordered" evidence="2">
    <location>
        <begin position="1"/>
        <end position="47"/>
    </location>
</feature>
<feature type="compositionally biased region" description="Basic and acidic residues" evidence="2">
    <location>
        <begin position="500"/>
        <end position="509"/>
    </location>
</feature>
<dbReference type="PROSITE" id="PS00028">
    <property type="entry name" value="ZINC_FINGER_C2H2_1"/>
    <property type="match status" value="1"/>
</dbReference>
<keyword evidence="1" id="KW-0862">Zinc</keyword>
<feature type="transmembrane region" description="Helical" evidence="3">
    <location>
        <begin position="684"/>
        <end position="706"/>
    </location>
</feature>
<feature type="transmembrane region" description="Helical" evidence="3">
    <location>
        <begin position="591"/>
        <end position="608"/>
    </location>
</feature>
<evidence type="ECO:0000313" key="5">
    <source>
        <dbReference type="EMBL" id="PON29673.1"/>
    </source>
</evidence>
<dbReference type="EMBL" id="JPDN02000003">
    <property type="protein sequence ID" value="PON29673.1"/>
    <property type="molecule type" value="Genomic_DNA"/>
</dbReference>
<feature type="compositionally biased region" description="Basic and acidic residues" evidence="2">
    <location>
        <begin position="405"/>
        <end position="419"/>
    </location>
</feature>
<feature type="compositionally biased region" description="Polar residues" evidence="2">
    <location>
        <begin position="1"/>
        <end position="15"/>
    </location>
</feature>
<name>A0A2P4ZZI6_9HYPO</name>
<keyword evidence="3" id="KW-0812">Transmembrane</keyword>
<reference evidence="5 6" key="1">
    <citation type="journal article" date="2016" name="Genome Announc.">
        <title>Draft Whole-Genome Sequence of Trichoderma gamsii T6085, a Promising Biocontrol Agent of Fusarium Head Blight on Wheat.</title>
        <authorList>
            <person name="Baroncelli R."/>
            <person name="Zapparata A."/>
            <person name="Piaggeschi G."/>
            <person name="Sarrocco S."/>
            <person name="Vannacci G."/>
        </authorList>
    </citation>
    <scope>NUCLEOTIDE SEQUENCE [LARGE SCALE GENOMIC DNA]</scope>
    <source>
        <strain evidence="5 6">T6085</strain>
    </source>
</reference>